<proteinExistence type="predicted"/>
<comment type="caution">
    <text evidence="1">The sequence shown here is derived from an EMBL/GenBank/DDBJ whole genome shotgun (WGS) entry which is preliminary data.</text>
</comment>
<dbReference type="Gene3D" id="3.90.1150.170">
    <property type="match status" value="1"/>
</dbReference>
<protein>
    <submittedName>
        <fullName evidence="1">Aspartate aminotransferase family protein</fullName>
    </submittedName>
</protein>
<reference evidence="1 2" key="1">
    <citation type="submission" date="2020-01" db="EMBL/GenBank/DDBJ databases">
        <title>Insect and environment-associated Actinomycetes.</title>
        <authorList>
            <person name="Currrie C."/>
            <person name="Chevrette M."/>
            <person name="Carlson C."/>
            <person name="Stubbendieck R."/>
            <person name="Wendt-Pienkowski E."/>
        </authorList>
    </citation>
    <scope>NUCLEOTIDE SEQUENCE [LARGE SCALE GENOMIC DNA]</scope>
    <source>
        <strain evidence="1 2">SID7590</strain>
    </source>
</reference>
<evidence type="ECO:0000313" key="1">
    <source>
        <dbReference type="EMBL" id="NEC23187.1"/>
    </source>
</evidence>
<feature type="non-terminal residue" evidence="1">
    <location>
        <position position="1"/>
    </location>
</feature>
<name>A0A7K3S6Q7_9ACTN</name>
<dbReference type="AlphaFoldDB" id="A0A7K3S6Q7"/>
<gene>
    <name evidence="1" type="ORF">G3I50_33805</name>
</gene>
<organism evidence="1 2">
    <name type="scientific">Streptomyces parvus</name>
    <dbReference type="NCBI Taxonomy" id="66428"/>
    <lineage>
        <taxon>Bacteria</taxon>
        <taxon>Bacillati</taxon>
        <taxon>Actinomycetota</taxon>
        <taxon>Actinomycetes</taxon>
        <taxon>Kitasatosporales</taxon>
        <taxon>Streptomycetaceae</taxon>
        <taxon>Streptomyces</taxon>
    </lineage>
</organism>
<dbReference type="EMBL" id="JAAGMP010001490">
    <property type="protein sequence ID" value="NEC23187.1"/>
    <property type="molecule type" value="Genomic_DNA"/>
</dbReference>
<sequence>AVRRTLLAEGRAVLGRAVAEDGDGRNRLWLKATLLHPNAATADLLPLLDLVTAAADRALREASAAEGTEAPETERLSP</sequence>
<keyword evidence="1" id="KW-0032">Aminotransferase</keyword>
<dbReference type="GO" id="GO:0008483">
    <property type="term" value="F:transaminase activity"/>
    <property type="evidence" value="ECO:0007669"/>
    <property type="project" value="UniProtKB-KW"/>
</dbReference>
<dbReference type="Proteomes" id="UP000469670">
    <property type="component" value="Unassembled WGS sequence"/>
</dbReference>
<keyword evidence="1" id="KW-0808">Transferase</keyword>
<evidence type="ECO:0000313" key="2">
    <source>
        <dbReference type="Proteomes" id="UP000469670"/>
    </source>
</evidence>
<accession>A0A7K3S6Q7</accession>